<feature type="region of interest" description="Disordered" evidence="3">
    <location>
        <begin position="73"/>
        <end position="98"/>
    </location>
</feature>
<evidence type="ECO:0000256" key="2">
    <source>
        <dbReference type="ARBA" id="ARBA00022801"/>
    </source>
</evidence>
<organism evidence="5 6">
    <name type="scientific">Moelleriella libera RCEF 2490</name>
    <dbReference type="NCBI Taxonomy" id="1081109"/>
    <lineage>
        <taxon>Eukaryota</taxon>
        <taxon>Fungi</taxon>
        <taxon>Dikarya</taxon>
        <taxon>Ascomycota</taxon>
        <taxon>Pezizomycotina</taxon>
        <taxon>Sordariomycetes</taxon>
        <taxon>Hypocreomycetidae</taxon>
        <taxon>Hypocreales</taxon>
        <taxon>Clavicipitaceae</taxon>
        <taxon>Moelleriella</taxon>
    </lineage>
</organism>
<evidence type="ECO:0000256" key="4">
    <source>
        <dbReference type="SAM" id="SignalP"/>
    </source>
</evidence>
<evidence type="ECO:0000256" key="3">
    <source>
        <dbReference type="SAM" id="MobiDB-lite"/>
    </source>
</evidence>
<comment type="caution">
    <text evidence="5">The sequence shown here is derived from an EMBL/GenBank/DDBJ whole genome shotgun (WGS) entry which is preliminary data.</text>
</comment>
<dbReference type="InterPro" id="IPR000026">
    <property type="entry name" value="N1-like"/>
</dbReference>
<dbReference type="Proteomes" id="UP000078544">
    <property type="component" value="Unassembled WGS sequence"/>
</dbReference>
<reference evidence="5 6" key="1">
    <citation type="journal article" date="2016" name="Genome Biol. Evol.">
        <title>Divergent and convergent evolution of fungal pathogenicity.</title>
        <authorList>
            <person name="Shang Y."/>
            <person name="Xiao G."/>
            <person name="Zheng P."/>
            <person name="Cen K."/>
            <person name="Zhan S."/>
            <person name="Wang C."/>
        </authorList>
    </citation>
    <scope>NUCLEOTIDE SEQUENCE [LARGE SCALE GENOMIC DNA]</scope>
    <source>
        <strain evidence="5 6">RCEF 2490</strain>
    </source>
</reference>
<feature type="compositionally biased region" description="Basic and acidic residues" evidence="3">
    <location>
        <begin position="76"/>
        <end position="98"/>
    </location>
</feature>
<dbReference type="AlphaFoldDB" id="A0A162IHZ8"/>
<evidence type="ECO:0000313" key="6">
    <source>
        <dbReference type="Proteomes" id="UP000078544"/>
    </source>
</evidence>
<dbReference type="EMBL" id="AZGY01000012">
    <property type="protein sequence ID" value="KZZ93733.1"/>
    <property type="molecule type" value="Genomic_DNA"/>
</dbReference>
<dbReference type="GO" id="GO:0004521">
    <property type="term" value="F:RNA endonuclease activity"/>
    <property type="evidence" value="ECO:0007669"/>
    <property type="project" value="InterPro"/>
</dbReference>
<name>A0A162IHZ8_9HYPO</name>
<dbReference type="Pfam" id="PF00545">
    <property type="entry name" value="Ribonuclease"/>
    <property type="match status" value="1"/>
</dbReference>
<gene>
    <name evidence="5" type="ORF">AAL_05449</name>
</gene>
<proteinExistence type="predicted"/>
<feature type="chain" id="PRO_5007835448" evidence="4">
    <location>
        <begin position="20"/>
        <end position="180"/>
    </location>
</feature>
<sequence>MKLLSLLTATLFLNASALAAPPKDKGKGKVTPATTTATTTTKVTPTPEPATVTCRPTLVGDKKPKPKNFLVSTKTARSEAEKAKFPDRTKSGDPHRYHHGDGLDFGKPYCGKDAELWEYPVFWTSVKKTWNMNELTRNQPATPIRVVYAKVDGEVQYCGVMTHSEVDKENRGKAFFQLCT</sequence>
<dbReference type="OrthoDB" id="4470832at2759"/>
<feature type="region of interest" description="Disordered" evidence="3">
    <location>
        <begin position="20"/>
        <end position="49"/>
    </location>
</feature>
<keyword evidence="1" id="KW-0540">Nuclease</keyword>
<dbReference type="InterPro" id="IPR016191">
    <property type="entry name" value="Ribonuclease/ribotoxin"/>
</dbReference>
<dbReference type="Gene3D" id="3.10.450.30">
    <property type="entry name" value="Microbial ribonucleases"/>
    <property type="match status" value="1"/>
</dbReference>
<feature type="signal peptide" evidence="4">
    <location>
        <begin position="1"/>
        <end position="19"/>
    </location>
</feature>
<evidence type="ECO:0000313" key="5">
    <source>
        <dbReference type="EMBL" id="KZZ93733.1"/>
    </source>
</evidence>
<keyword evidence="6" id="KW-1185">Reference proteome</keyword>
<dbReference type="SUPFAM" id="SSF53933">
    <property type="entry name" value="Microbial ribonucleases"/>
    <property type="match status" value="1"/>
</dbReference>
<protein>
    <submittedName>
        <fullName evidence="5">Ribonuclease/ribotoxin</fullName>
    </submittedName>
</protein>
<accession>A0A162IHZ8</accession>
<keyword evidence="4" id="KW-0732">Signal</keyword>
<evidence type="ECO:0000256" key="1">
    <source>
        <dbReference type="ARBA" id="ARBA00022722"/>
    </source>
</evidence>
<dbReference type="GO" id="GO:0003723">
    <property type="term" value="F:RNA binding"/>
    <property type="evidence" value="ECO:0007669"/>
    <property type="project" value="InterPro"/>
</dbReference>
<feature type="compositionally biased region" description="Low complexity" evidence="3">
    <location>
        <begin position="30"/>
        <end position="49"/>
    </location>
</feature>
<keyword evidence="2" id="KW-0378">Hydrolase</keyword>
<dbReference type="GO" id="GO:0016787">
    <property type="term" value="F:hydrolase activity"/>
    <property type="evidence" value="ECO:0007669"/>
    <property type="project" value="UniProtKB-KW"/>
</dbReference>